<dbReference type="Gene3D" id="1.25.10.10">
    <property type="entry name" value="Leucine-rich Repeat Variant"/>
    <property type="match status" value="1"/>
</dbReference>
<keyword evidence="8" id="KW-1185">Reference proteome</keyword>
<dbReference type="Gene3D" id="2.120.10.30">
    <property type="entry name" value="TolB, C-terminal domain"/>
    <property type="match status" value="1"/>
</dbReference>
<reference evidence="7 8" key="1">
    <citation type="submission" date="2019-02" db="EMBL/GenBank/DDBJ databases">
        <title>Deep-cultivation of Planctomycetes and their phenomic and genomic characterization uncovers novel biology.</title>
        <authorList>
            <person name="Wiegand S."/>
            <person name="Jogler M."/>
            <person name="Boedeker C."/>
            <person name="Pinto D."/>
            <person name="Vollmers J."/>
            <person name="Rivas-Marin E."/>
            <person name="Kohn T."/>
            <person name="Peeters S.H."/>
            <person name="Heuer A."/>
            <person name="Rast P."/>
            <person name="Oberbeckmann S."/>
            <person name="Bunk B."/>
            <person name="Jeske O."/>
            <person name="Meyerdierks A."/>
            <person name="Storesund J.E."/>
            <person name="Kallscheuer N."/>
            <person name="Luecker S."/>
            <person name="Lage O.M."/>
            <person name="Pohl T."/>
            <person name="Merkel B.J."/>
            <person name="Hornburger P."/>
            <person name="Mueller R.-W."/>
            <person name="Bruemmer F."/>
            <person name="Labrenz M."/>
            <person name="Spormann A.M."/>
            <person name="Op den Camp H."/>
            <person name="Overmann J."/>
            <person name="Amann R."/>
            <person name="Jetten M.S.M."/>
            <person name="Mascher T."/>
            <person name="Medema M.H."/>
            <person name="Devos D.P."/>
            <person name="Kaster A.-K."/>
            <person name="Ovreas L."/>
            <person name="Rohde M."/>
            <person name="Galperin M.Y."/>
            <person name="Jogler C."/>
        </authorList>
    </citation>
    <scope>NUCLEOTIDE SEQUENCE [LARGE SCALE GENOMIC DNA]</scope>
    <source>
        <strain evidence="7 8">Pan216</strain>
    </source>
</reference>
<organism evidence="7 8">
    <name type="scientific">Kolteria novifilia</name>
    <dbReference type="NCBI Taxonomy" id="2527975"/>
    <lineage>
        <taxon>Bacteria</taxon>
        <taxon>Pseudomonadati</taxon>
        <taxon>Planctomycetota</taxon>
        <taxon>Planctomycetia</taxon>
        <taxon>Kolteriales</taxon>
        <taxon>Kolteriaceae</taxon>
        <taxon>Kolteria</taxon>
    </lineage>
</organism>
<dbReference type="Gene3D" id="3.40.50.880">
    <property type="match status" value="2"/>
</dbReference>
<dbReference type="GO" id="GO:0009055">
    <property type="term" value="F:electron transfer activity"/>
    <property type="evidence" value="ECO:0007669"/>
    <property type="project" value="InterPro"/>
</dbReference>
<dbReference type="SUPFAM" id="SSF63829">
    <property type="entry name" value="Calcium-dependent phosphotriesterase"/>
    <property type="match status" value="1"/>
</dbReference>
<feature type="signal peptide" evidence="5">
    <location>
        <begin position="1"/>
        <end position="22"/>
    </location>
</feature>
<dbReference type="Pfam" id="PF06283">
    <property type="entry name" value="ThuA"/>
    <property type="match status" value="2"/>
</dbReference>
<dbReference type="KEGG" id="knv:Pan216_06830"/>
<sequence length="1752" mass="194170" precursor="true">MSRSLPIIVALILGGMTQAATADKNATDRKKVVIIAGKKSHGPEGNGIHDYPWSARLLKVMLDRSTISDQVETEFHLHGWPKDPSTLEDADTIMVISDGRDGDKYEEAPFLRSAERMKFIKTQIDRGCGFLTFHFSTFAPDSAADQVLDWTGGYFDWQGEDGKRQWYSAIKTLSTDVELGSPDHPISRGLTPFRMKDEFYYNIRFRESDPRLKPIWIVPELSGPRPNGGVVAWAVERPQRGRGFGTTAGHFYANWKNEHFRKMILNAIAWTAGVEVPERGVDAPYLSHEEIERALSGDDTGSGDVEPIDVLIVTGHQHPSHKWQETTPALADAVRAVAPGAKVTITEHPEDLARPDLSTYDVVVMNYCNWKRHGLSQAAKDNFTKYLREGGGLAIIHFANGAFHFSLQGADKSDWPEWRSKICRRVWDHSPGAGRSGHDRYGSFLVEIDETNHPITQGMKPFETIDELYFRQKGTEPIEVLATARSEVTGKHEPMAFVYPYGEGRVFQTVLGHAEQSIRLPGPATLIGRGIAWAADRPLTPVASTASTEPKAKPEPSKETLVDGRFGKALNARASTAAADQLPGYAESPLTVECWAKIDAKRSYNILIAQELKASGAHWELFTMPGTGFLTAYLPGMTPDHARSKTNICDNRWHYVAMILEEKHVRLFVDGKQVADQAVEPTDRKRVPGPLAFGRLASGRMGCAGLLDEVRISSVARAIGALPETPFEPDAATLGLWHFDNLDQKLFPDASATTHPARIKLATEPVPSANFKYHLDDPNLKIVKIDSSKDESFLSLRADAEGRLFVGGREALFVYEPNETGGYYPRHLLFRFPPDTWINDLEIRGDDVYCMTPGALYVFPDARVKREHPQPKRLIWGTPVDLHVTYHGLGWGPEGNLYFASGDPLLRYGLGRTPPDHWGHWTIHTQPKGSVFPFTGTGAFYRCQPDGSELAVVAQGTRGSCGLAFDRDWNLFSNDNDHESNPKDYVPGRLLHVAPKANFFWPRGWMAVKTPQRADLLRTMFDGMGRAVPVGQSYYHEEFLPEEYRDSLLVARWGQRRIDRYPLARRGASFSAEQKPLLIGEGTARPVGVTVGRGGRIFAAISDMKGNAYSPKYPSDLIMITRKNDRADHPFESYDITSVDPDRLWGELESKSWWRRQRAHVEILRRGGTLLDNAIDRLATSNATSPSRPHLVWLVGASGSEEARSALTKIAQDPADPLRLQAIRALGEFSQLETPRELFIAALEDDDPAIKHAAMTALFDRPGPLPQSLWEEAARDQDSYLRQAAAFLSAEQATIDELRSLCQASDVPGRLAGVLATGFRLTVPANDAKLPDDFPVHLPRSGSVWDAKTTLHYADGTVDNLEHGRIGSFTTADHWNRIKETKEATQLRDLLAERLRDDDNAVRSQAEYFLSLLHDEKTDSLMARLRQQREDERMSKLDQRTVPQVWTIGPFASGDADAQHLKSIESGPVDLSGTFGSHQWRVMDTKKPTASESGSPGTRYHYFRLASFGGSEAQLDVPGTFRLWLNGVALPPGKDMTRFDLQPGSNDLLVRLDGTSPGDALIRYRATGQVAAILPENLGGVTLAERLRSSGSTPENLEAFLGRDWAKEAAKGNAERGRKLFGADGLGCVKCHGILPNQAAGGAPSLADARRRFAVAHLVESILAPNKQVAPLFRSTMIVTTDGDPISGLVVGEEDEVVHLLLPNATRRSIRKDEIEVRRLQKTSPMPAGLVKTPEELRDLLAYLRGKTVKAP</sequence>
<dbReference type="GO" id="GO:0046872">
    <property type="term" value="F:metal ion binding"/>
    <property type="evidence" value="ECO:0007669"/>
    <property type="project" value="UniProtKB-KW"/>
</dbReference>
<accession>A0A518AYT0</accession>
<evidence type="ECO:0000313" key="7">
    <source>
        <dbReference type="EMBL" id="QDU59850.1"/>
    </source>
</evidence>
<dbReference type="Pfam" id="PF13385">
    <property type="entry name" value="Laminin_G_3"/>
    <property type="match status" value="1"/>
</dbReference>
<dbReference type="InterPro" id="IPR013320">
    <property type="entry name" value="ConA-like_dom_sf"/>
</dbReference>
<dbReference type="InterPro" id="IPR009056">
    <property type="entry name" value="Cyt_c-like_dom"/>
</dbReference>
<dbReference type="Gene3D" id="2.60.120.200">
    <property type="match status" value="1"/>
</dbReference>
<dbReference type="RefSeq" id="WP_145254791.1">
    <property type="nucleotide sequence ID" value="NZ_CP036279.1"/>
</dbReference>
<dbReference type="NCBIfam" id="TIGR02603">
    <property type="entry name" value="CxxCH_TIGR02603"/>
    <property type="match status" value="1"/>
</dbReference>
<dbReference type="PROSITE" id="PS51007">
    <property type="entry name" value="CYTC"/>
    <property type="match status" value="1"/>
</dbReference>
<dbReference type="InterPro" id="IPR011042">
    <property type="entry name" value="6-blade_b-propeller_TolB-like"/>
</dbReference>
<dbReference type="Pfam" id="PF13646">
    <property type="entry name" value="HEAT_2"/>
    <property type="match status" value="1"/>
</dbReference>
<dbReference type="InterPro" id="IPR036909">
    <property type="entry name" value="Cyt_c-like_dom_sf"/>
</dbReference>
<evidence type="ECO:0000259" key="6">
    <source>
        <dbReference type="PROSITE" id="PS51007"/>
    </source>
</evidence>
<dbReference type="SUPFAM" id="SSF48371">
    <property type="entry name" value="ARM repeat"/>
    <property type="match status" value="1"/>
</dbReference>
<evidence type="ECO:0000256" key="2">
    <source>
        <dbReference type="ARBA" id="ARBA00022723"/>
    </source>
</evidence>
<dbReference type="PANTHER" id="PTHR33546:SF1">
    <property type="entry name" value="LARGE, MULTIFUNCTIONAL SECRETED PROTEIN"/>
    <property type="match status" value="1"/>
</dbReference>
<keyword evidence="3 4" id="KW-0408">Iron</keyword>
<keyword evidence="2 4" id="KW-0479">Metal-binding</keyword>
<dbReference type="InterPro" id="IPR016024">
    <property type="entry name" value="ARM-type_fold"/>
</dbReference>
<name>A0A518AYT0_9BACT</name>
<dbReference type="Gene3D" id="1.10.760.10">
    <property type="entry name" value="Cytochrome c-like domain"/>
    <property type="match status" value="1"/>
</dbReference>
<dbReference type="SUPFAM" id="SSF46626">
    <property type="entry name" value="Cytochrome c"/>
    <property type="match status" value="1"/>
</dbReference>
<feature type="domain" description="Cytochrome c" evidence="6">
    <location>
        <begin position="1612"/>
        <end position="1748"/>
    </location>
</feature>
<keyword evidence="1 4" id="KW-0349">Heme</keyword>
<evidence type="ECO:0000256" key="4">
    <source>
        <dbReference type="PROSITE-ProRule" id="PRU00433"/>
    </source>
</evidence>
<dbReference type="InterPro" id="IPR011989">
    <property type="entry name" value="ARM-like"/>
</dbReference>
<keyword evidence="5" id="KW-0732">Signal</keyword>
<dbReference type="Proteomes" id="UP000317093">
    <property type="component" value="Chromosome"/>
</dbReference>
<feature type="chain" id="PRO_5022144003" evidence="5">
    <location>
        <begin position="23"/>
        <end position="1752"/>
    </location>
</feature>
<dbReference type="InterPro" id="IPR029010">
    <property type="entry name" value="ThuA-like"/>
</dbReference>
<dbReference type="InterPro" id="IPR029062">
    <property type="entry name" value="Class_I_gatase-like"/>
</dbReference>
<evidence type="ECO:0000256" key="1">
    <source>
        <dbReference type="ARBA" id="ARBA00022617"/>
    </source>
</evidence>
<dbReference type="InterPro" id="IPR013427">
    <property type="entry name" value="Haem-bd_dom_put"/>
</dbReference>
<dbReference type="GO" id="GO:0020037">
    <property type="term" value="F:heme binding"/>
    <property type="evidence" value="ECO:0007669"/>
    <property type="project" value="InterPro"/>
</dbReference>
<proteinExistence type="predicted"/>
<dbReference type="OrthoDB" id="219211at2"/>
<dbReference type="SUPFAM" id="SSF52317">
    <property type="entry name" value="Class I glutamine amidotransferase-like"/>
    <property type="match status" value="2"/>
</dbReference>
<gene>
    <name evidence="7" type="ORF">Pan216_06830</name>
</gene>
<dbReference type="PANTHER" id="PTHR33546">
    <property type="entry name" value="LARGE, MULTIFUNCTIONAL SECRETED PROTEIN-RELATED"/>
    <property type="match status" value="1"/>
</dbReference>
<dbReference type="EMBL" id="CP036279">
    <property type="protein sequence ID" value="QDU59850.1"/>
    <property type="molecule type" value="Genomic_DNA"/>
</dbReference>
<evidence type="ECO:0000256" key="3">
    <source>
        <dbReference type="ARBA" id="ARBA00023004"/>
    </source>
</evidence>
<evidence type="ECO:0000313" key="8">
    <source>
        <dbReference type="Proteomes" id="UP000317093"/>
    </source>
</evidence>
<evidence type="ECO:0000256" key="5">
    <source>
        <dbReference type="SAM" id="SignalP"/>
    </source>
</evidence>
<dbReference type="SUPFAM" id="SSF49899">
    <property type="entry name" value="Concanavalin A-like lectins/glucanases"/>
    <property type="match status" value="1"/>
</dbReference>
<protein>
    <submittedName>
        <fullName evidence="7">Trehalose utilization</fullName>
    </submittedName>
</protein>